<protein>
    <submittedName>
        <fullName evidence="2">Uncharacterized protein</fullName>
    </submittedName>
</protein>
<gene>
    <name evidence="2" type="ORF">COS52_02495</name>
</gene>
<evidence type="ECO:0000313" key="2">
    <source>
        <dbReference type="EMBL" id="PIV08479.1"/>
    </source>
</evidence>
<keyword evidence="1" id="KW-1133">Transmembrane helix</keyword>
<evidence type="ECO:0000256" key="1">
    <source>
        <dbReference type="SAM" id="Phobius"/>
    </source>
</evidence>
<reference evidence="3" key="1">
    <citation type="submission" date="2017-09" db="EMBL/GenBank/DDBJ databases">
        <title>Depth-based differentiation of microbial function through sediment-hosted aquifers and enrichment of novel symbionts in the deep terrestrial subsurface.</title>
        <authorList>
            <person name="Probst A.J."/>
            <person name="Ladd B."/>
            <person name="Jarett J.K."/>
            <person name="Geller-Mcgrath D.E."/>
            <person name="Sieber C.M.K."/>
            <person name="Emerson J.B."/>
            <person name="Anantharaman K."/>
            <person name="Thomas B.C."/>
            <person name="Malmstrom R."/>
            <person name="Stieglmeier M."/>
            <person name="Klingl A."/>
            <person name="Woyke T."/>
            <person name="Ryan C.M."/>
            <person name="Banfield J.F."/>
        </authorList>
    </citation>
    <scope>NUCLEOTIDE SEQUENCE [LARGE SCALE GENOMIC DNA]</scope>
</reference>
<dbReference type="Proteomes" id="UP000230119">
    <property type="component" value="Unassembled WGS sequence"/>
</dbReference>
<keyword evidence="1" id="KW-0472">Membrane</keyword>
<accession>A0A2M7BSK1</accession>
<dbReference type="AlphaFoldDB" id="A0A2M7BSK1"/>
<proteinExistence type="predicted"/>
<sequence>MEKDFTSLDVGKIQQKYSSKEIVTRSFDINTVFLALIVITLIVLSILLFILIQKKMQELALGSFFA</sequence>
<comment type="caution">
    <text evidence="2">The sequence shown here is derived from an EMBL/GenBank/DDBJ whole genome shotgun (WGS) entry which is preliminary data.</text>
</comment>
<keyword evidence="1" id="KW-0812">Transmembrane</keyword>
<dbReference type="EMBL" id="PEVA01000109">
    <property type="protein sequence ID" value="PIV08479.1"/>
    <property type="molecule type" value="Genomic_DNA"/>
</dbReference>
<evidence type="ECO:0000313" key="3">
    <source>
        <dbReference type="Proteomes" id="UP000230119"/>
    </source>
</evidence>
<name>A0A2M7BSK1_9BACT</name>
<organism evidence="2 3">
    <name type="scientific">Candidatus Roizmanbacteria bacterium CG03_land_8_20_14_0_80_39_12</name>
    <dbReference type="NCBI Taxonomy" id="1974847"/>
    <lineage>
        <taxon>Bacteria</taxon>
        <taxon>Candidatus Roizmaniibacteriota</taxon>
    </lineage>
</organism>
<feature type="transmembrane region" description="Helical" evidence="1">
    <location>
        <begin position="32"/>
        <end position="52"/>
    </location>
</feature>